<dbReference type="Pfam" id="PF05939">
    <property type="entry name" value="Phage_min_tail"/>
    <property type="match status" value="1"/>
</dbReference>
<dbReference type="AlphaFoldDB" id="A0AA41WUF3"/>
<sequence>MALETFTWRAAGGSAQGTVKLRTRSAQFGDGYQQVAQDGINNRTSSWPLRFVGDAARIGAIQAFIDRHAGAKSFLWTPPLGVQGRYRVGEYTPAVEAGGVYSLSATFVQSFAP</sequence>
<evidence type="ECO:0000313" key="2">
    <source>
        <dbReference type="Proteomes" id="UP001162793"/>
    </source>
</evidence>
<dbReference type="EMBL" id="JAMYWC010000003">
    <property type="protein sequence ID" value="MCP1173034.1"/>
    <property type="molecule type" value="Genomic_DNA"/>
</dbReference>
<name>A0AA41WUF3_9RALS</name>
<dbReference type="Proteomes" id="UP001162793">
    <property type="component" value="Unassembled WGS sequence"/>
</dbReference>
<gene>
    <name evidence="1" type="ORF">NKG59_11765</name>
</gene>
<organism evidence="1 2">
    <name type="scientific">Ralstonia chuxiongensis</name>
    <dbReference type="NCBI Taxonomy" id="2957504"/>
    <lineage>
        <taxon>Bacteria</taxon>
        <taxon>Pseudomonadati</taxon>
        <taxon>Pseudomonadota</taxon>
        <taxon>Betaproteobacteria</taxon>
        <taxon>Burkholderiales</taxon>
        <taxon>Burkholderiaceae</taxon>
        <taxon>Ralstonia</taxon>
    </lineage>
</organism>
<protein>
    <submittedName>
        <fullName evidence="1">Phage tail protein</fullName>
    </submittedName>
</protein>
<dbReference type="InterPro" id="IPR010265">
    <property type="entry name" value="Phage_lambda_TipM"/>
</dbReference>
<evidence type="ECO:0000313" key="1">
    <source>
        <dbReference type="EMBL" id="MCP1173034.1"/>
    </source>
</evidence>
<keyword evidence="2" id="KW-1185">Reference proteome</keyword>
<accession>A0AA41WUF3</accession>
<proteinExistence type="predicted"/>
<reference evidence="2" key="1">
    <citation type="journal article" date="2023" name="Front. Microbiol.">
        <title>Ralstonia chuxiongensis sp. nov., Ralstonia mojiangensis sp. nov., and Ralstonia soli sp. nov., isolated from tobacco fields, are three novel species in the family Burkholderiaceae.</title>
        <authorList>
            <person name="Lu C.H."/>
            <person name="Zhang Y.Y."/>
            <person name="Jiang N."/>
            <person name="Chen W."/>
            <person name="Shao X."/>
            <person name="Zhao Z.M."/>
            <person name="Lu W.L."/>
            <person name="Hu X."/>
            <person name="Xi Y.X."/>
            <person name="Zou S.Y."/>
            <person name="Wei Q.J."/>
            <person name="Lin Z.L."/>
            <person name="Gong L."/>
            <person name="Gai X.T."/>
            <person name="Zhang L.Q."/>
            <person name="Li J.Y."/>
            <person name="Jin Y."/>
            <person name="Xia Z.Y."/>
        </authorList>
    </citation>
    <scope>NUCLEOTIDE SEQUENCE [LARGE SCALE GENOMIC DNA]</scope>
    <source>
        <strain evidence="2">21YRMH01-3</strain>
    </source>
</reference>
<dbReference type="RefSeq" id="WP_253536919.1">
    <property type="nucleotide sequence ID" value="NZ_JAMYWC010000003.1"/>
</dbReference>
<comment type="caution">
    <text evidence="1">The sequence shown here is derived from an EMBL/GenBank/DDBJ whole genome shotgun (WGS) entry which is preliminary data.</text>
</comment>